<name>A0A7W7SYW1_9PSEU</name>
<proteinExistence type="predicted"/>
<gene>
    <name evidence="1" type="ORF">F4559_000848</name>
</gene>
<evidence type="ECO:0000313" key="1">
    <source>
        <dbReference type="EMBL" id="MBB4963489.1"/>
    </source>
</evidence>
<evidence type="ECO:0000313" key="2">
    <source>
        <dbReference type="Proteomes" id="UP000542674"/>
    </source>
</evidence>
<organism evidence="1 2">
    <name type="scientific">Saccharothrix violaceirubra</name>
    <dbReference type="NCBI Taxonomy" id="413306"/>
    <lineage>
        <taxon>Bacteria</taxon>
        <taxon>Bacillati</taxon>
        <taxon>Actinomycetota</taxon>
        <taxon>Actinomycetes</taxon>
        <taxon>Pseudonocardiales</taxon>
        <taxon>Pseudonocardiaceae</taxon>
        <taxon>Saccharothrix</taxon>
    </lineage>
</organism>
<dbReference type="Proteomes" id="UP000542674">
    <property type="component" value="Unassembled WGS sequence"/>
</dbReference>
<reference evidence="1 2" key="1">
    <citation type="submission" date="2020-08" db="EMBL/GenBank/DDBJ databases">
        <title>Sequencing the genomes of 1000 actinobacteria strains.</title>
        <authorList>
            <person name="Klenk H.-P."/>
        </authorList>
    </citation>
    <scope>NUCLEOTIDE SEQUENCE [LARGE SCALE GENOMIC DNA]</scope>
    <source>
        <strain evidence="1 2">DSM 45084</strain>
    </source>
</reference>
<dbReference type="EMBL" id="JACHJS010000001">
    <property type="protein sequence ID" value="MBB4963489.1"/>
    <property type="molecule type" value="Genomic_DNA"/>
</dbReference>
<dbReference type="AlphaFoldDB" id="A0A7W7SYW1"/>
<comment type="caution">
    <text evidence="1">The sequence shown here is derived from an EMBL/GenBank/DDBJ whole genome shotgun (WGS) entry which is preliminary data.</text>
</comment>
<accession>A0A7W7SYW1</accession>
<dbReference type="RefSeq" id="WP_246445074.1">
    <property type="nucleotide sequence ID" value="NZ_BAABAI010000011.1"/>
</dbReference>
<protein>
    <submittedName>
        <fullName evidence="1">Uncharacterized protein</fullName>
    </submittedName>
</protein>
<keyword evidence="2" id="KW-1185">Reference proteome</keyword>
<sequence length="206" mass="22604">MAVQEHQRPPDVVLVRWRSGRIHISTDGRTTVCGSVIRPDRARIPDDGTAWAEQVDCYNCAYRYTPPGYIGPTSGRDFPLKRECPAHPGRGQAAGSCHLCDPLVLRPQNWPCPNGCTDQLDHSPLSRYTRCTVFPPLRDAGPDGRCPDACESTELAMRRANPGLYFDLADSASMTCYHCGGEVCVGCQRVAVDGIFGFCVRCGDEL</sequence>